<dbReference type="PANTHER" id="PTHR42763">
    <property type="entry name" value="ADP-GLUCOSE PHOSPHORYLASE"/>
    <property type="match status" value="1"/>
</dbReference>
<dbReference type="EMBL" id="LKHP01000011">
    <property type="protein sequence ID" value="KRQ86369.1"/>
    <property type="molecule type" value="Genomic_DNA"/>
</dbReference>
<keyword evidence="5" id="KW-1185">Reference proteome</keyword>
<organism evidence="4 5">
    <name type="scientific">Caloramator mitchellensis</name>
    <dbReference type="NCBI Taxonomy" id="908809"/>
    <lineage>
        <taxon>Bacteria</taxon>
        <taxon>Bacillati</taxon>
        <taxon>Bacillota</taxon>
        <taxon>Clostridia</taxon>
        <taxon>Eubacteriales</taxon>
        <taxon>Clostridiaceae</taxon>
        <taxon>Caloramator</taxon>
    </lineage>
</organism>
<dbReference type="InterPro" id="IPR036265">
    <property type="entry name" value="HIT-like_sf"/>
</dbReference>
<comment type="cofactor">
    <cofactor evidence="2">
        <name>Zn(2+)</name>
        <dbReference type="ChEBI" id="CHEBI:29105"/>
    </cofactor>
    <text evidence="2">Binds 1 zinc ion per subunit.</text>
</comment>
<evidence type="ECO:0000256" key="2">
    <source>
        <dbReference type="PIRSR" id="PIRSR000808-3"/>
    </source>
</evidence>
<feature type="domain" description="DUF4921" evidence="3">
    <location>
        <begin position="100"/>
        <end position="301"/>
    </location>
</feature>
<dbReference type="InterPro" id="IPR001937">
    <property type="entry name" value="GalP_UDPtransf1"/>
</dbReference>
<keyword evidence="2" id="KW-0862">Zinc</keyword>
<evidence type="ECO:0000256" key="1">
    <source>
        <dbReference type="PIRSR" id="PIRSR000808-1"/>
    </source>
</evidence>
<dbReference type="RefSeq" id="WP_057979201.1">
    <property type="nucleotide sequence ID" value="NZ_LKHP01000011.1"/>
</dbReference>
<keyword evidence="2" id="KW-0479">Metal-binding</keyword>
<protein>
    <submittedName>
        <fullName evidence="4">Galactose-1-phosphate uridylyltransferase</fullName>
        <ecNumber evidence="4">2.7.7.12</ecNumber>
    </submittedName>
</protein>
<sequence length="308" mass="36216">MAELRLNEITKEQILIVENRSKRPKDFKTCQEKVNVSFKENCPFCCGNEELTPPEVYRDSENWNVRVVENKFPILNSQGKIKGYHYVLIEGRHHSRNIHEMSKEEFLNVTKAFVKVSEMLYQKDDVEYVQLFKNYKKEAGASLEHPHSQIIAINKMPEKINRTLEKSKKYFEKNSECLLCKTINYEIQHEKRIIHLDNDFIVYSPYASIYPYEIAILPLEHRSSLLNMNDEEIEKLSDIIQETIKSLINNVGDVPYNLYFDFIKEEKEYYHYQVRICPRLSIHAGFEIATGLFTNIVSPETSACILAF</sequence>
<evidence type="ECO:0000313" key="4">
    <source>
        <dbReference type="EMBL" id="KRQ86369.1"/>
    </source>
</evidence>
<dbReference type="PIRSF" id="PIRSF000808">
    <property type="entry name" value="GalT"/>
    <property type="match status" value="1"/>
</dbReference>
<dbReference type="EC" id="2.7.7.12" evidence="4"/>
<feature type="binding site" evidence="2">
    <location>
        <position position="145"/>
    </location>
    <ligand>
        <name>Zn(2+)</name>
        <dbReference type="ChEBI" id="CHEBI:29105"/>
    </ligand>
</feature>
<dbReference type="InterPro" id="IPR032576">
    <property type="entry name" value="DUF4921"/>
</dbReference>
<evidence type="ECO:0000259" key="3">
    <source>
        <dbReference type="Pfam" id="PF16268"/>
    </source>
</evidence>
<accession>A0A0R3JSB3</accession>
<dbReference type="Gene3D" id="3.30.428.10">
    <property type="entry name" value="HIT-like"/>
    <property type="match status" value="2"/>
</dbReference>
<dbReference type="AlphaFoldDB" id="A0A0R3JSB3"/>
<dbReference type="Pfam" id="PF16268">
    <property type="entry name" value="DUF4921"/>
    <property type="match status" value="1"/>
</dbReference>
<feature type="binding site" evidence="2">
    <location>
        <position position="45"/>
    </location>
    <ligand>
        <name>Zn(2+)</name>
        <dbReference type="ChEBI" id="CHEBI:29105"/>
    </ligand>
</feature>
<dbReference type="SUPFAM" id="SSF54197">
    <property type="entry name" value="HIT-like"/>
    <property type="match status" value="2"/>
</dbReference>
<dbReference type="InterPro" id="IPR053177">
    <property type="entry name" value="ADP-glucose_phosphorylase"/>
</dbReference>
<dbReference type="GO" id="GO:0008108">
    <property type="term" value="F:UDP-glucose:hexose-1-phosphate uridylyltransferase activity"/>
    <property type="evidence" value="ECO:0007669"/>
    <property type="project" value="UniProtKB-EC"/>
</dbReference>
<gene>
    <name evidence="4" type="primary">galT_2</name>
    <name evidence="4" type="ORF">ABG79_01881</name>
</gene>
<feature type="binding site" evidence="2">
    <location>
        <position position="94"/>
    </location>
    <ligand>
        <name>Zn(2+)</name>
        <dbReference type="ChEBI" id="CHEBI:29105"/>
    </ligand>
</feature>
<reference evidence="4 5" key="1">
    <citation type="submission" date="2015-09" db="EMBL/GenBank/DDBJ databases">
        <title>Draft genome sequence of a Caloramator mitchellensis, a moderate thermophile from the Great Artesian Basin of Australia.</title>
        <authorList>
            <person name="Patel B.K."/>
        </authorList>
    </citation>
    <scope>NUCLEOTIDE SEQUENCE [LARGE SCALE GENOMIC DNA]</scope>
    <source>
        <strain evidence="4 5">VF08</strain>
    </source>
</reference>
<keyword evidence="4" id="KW-0808">Transferase</keyword>
<name>A0A0R3JSB3_CALMK</name>
<evidence type="ECO:0000313" key="5">
    <source>
        <dbReference type="Proteomes" id="UP000052015"/>
    </source>
</evidence>
<dbReference type="GO" id="GO:0008270">
    <property type="term" value="F:zinc ion binding"/>
    <property type="evidence" value="ECO:0007669"/>
    <property type="project" value="InterPro"/>
</dbReference>
<comment type="caution">
    <text evidence="4">The sequence shown here is derived from an EMBL/GenBank/DDBJ whole genome shotgun (WGS) entry which is preliminary data.</text>
</comment>
<dbReference type="PANTHER" id="PTHR42763:SF2">
    <property type="entry name" value="ADP-GLUCOSE PHOSPHORYLASE"/>
    <property type="match status" value="1"/>
</dbReference>
<dbReference type="Proteomes" id="UP000052015">
    <property type="component" value="Unassembled WGS sequence"/>
</dbReference>
<feature type="active site" description="Tele-UMP-histidine intermediate" evidence="1">
    <location>
        <position position="147"/>
    </location>
</feature>
<feature type="binding site" evidence="2">
    <location>
        <position position="42"/>
    </location>
    <ligand>
        <name>Zn(2+)</name>
        <dbReference type="ChEBI" id="CHEBI:29105"/>
    </ligand>
</feature>
<dbReference type="STRING" id="908809.ABG79_01881"/>
<dbReference type="GO" id="GO:0006012">
    <property type="term" value="P:galactose metabolic process"/>
    <property type="evidence" value="ECO:0007669"/>
    <property type="project" value="InterPro"/>
</dbReference>
<proteinExistence type="predicted"/>
<dbReference type="OrthoDB" id="9769064at2"/>
<keyword evidence="4" id="KW-0548">Nucleotidyltransferase</keyword>